<dbReference type="Proteomes" id="UP000257109">
    <property type="component" value="Unassembled WGS sequence"/>
</dbReference>
<reference evidence="2" key="1">
    <citation type="submission" date="2018-05" db="EMBL/GenBank/DDBJ databases">
        <title>Draft genome of Mucuna pruriens seed.</title>
        <authorList>
            <person name="Nnadi N.E."/>
            <person name="Vos R."/>
            <person name="Hasami M.H."/>
            <person name="Devisetty U.K."/>
            <person name="Aguiy J.C."/>
        </authorList>
    </citation>
    <scope>NUCLEOTIDE SEQUENCE [LARGE SCALE GENOMIC DNA]</scope>
    <source>
        <strain evidence="2">JCA_2017</strain>
    </source>
</reference>
<name>A0A371EWY2_MUCPR</name>
<evidence type="ECO:0000313" key="2">
    <source>
        <dbReference type="EMBL" id="RDX70570.1"/>
    </source>
</evidence>
<feature type="non-terminal residue" evidence="2">
    <location>
        <position position="1"/>
    </location>
</feature>
<organism evidence="2 3">
    <name type="scientific">Mucuna pruriens</name>
    <name type="common">Velvet bean</name>
    <name type="synonym">Dolichos pruriens</name>
    <dbReference type="NCBI Taxonomy" id="157652"/>
    <lineage>
        <taxon>Eukaryota</taxon>
        <taxon>Viridiplantae</taxon>
        <taxon>Streptophyta</taxon>
        <taxon>Embryophyta</taxon>
        <taxon>Tracheophyta</taxon>
        <taxon>Spermatophyta</taxon>
        <taxon>Magnoliopsida</taxon>
        <taxon>eudicotyledons</taxon>
        <taxon>Gunneridae</taxon>
        <taxon>Pentapetalae</taxon>
        <taxon>rosids</taxon>
        <taxon>fabids</taxon>
        <taxon>Fabales</taxon>
        <taxon>Fabaceae</taxon>
        <taxon>Papilionoideae</taxon>
        <taxon>50 kb inversion clade</taxon>
        <taxon>NPAAA clade</taxon>
        <taxon>indigoferoid/millettioid clade</taxon>
        <taxon>Phaseoleae</taxon>
        <taxon>Mucuna</taxon>
    </lineage>
</organism>
<protein>
    <submittedName>
        <fullName evidence="2">Uncharacterized protein</fullName>
    </submittedName>
</protein>
<dbReference type="EMBL" id="QJKJ01011655">
    <property type="protein sequence ID" value="RDX70570.1"/>
    <property type="molecule type" value="Genomic_DNA"/>
</dbReference>
<evidence type="ECO:0000256" key="1">
    <source>
        <dbReference type="SAM" id="MobiDB-lite"/>
    </source>
</evidence>
<feature type="compositionally biased region" description="Polar residues" evidence="1">
    <location>
        <begin position="17"/>
        <end position="33"/>
    </location>
</feature>
<comment type="caution">
    <text evidence="2">The sequence shown here is derived from an EMBL/GenBank/DDBJ whole genome shotgun (WGS) entry which is preliminary data.</text>
</comment>
<proteinExistence type="predicted"/>
<feature type="region of interest" description="Disordered" evidence="1">
    <location>
        <begin position="1"/>
        <end position="39"/>
    </location>
</feature>
<sequence length="167" mass="19080">MRERITQFPSETPKLPVQTTTSLNLNPNSSARNSRMHNKKHVVARRGHREGGGPTRHHLVHKRRHLLNLDHVQHQHPLIHRERVRIKRRRDERDTNLSLTVHVQREGDGKIPPIGRRIVRGVHRNNGGSKGLELGSHIVRVIGVQAQLGRVRARAEIIQAVRVAPAH</sequence>
<dbReference type="AlphaFoldDB" id="A0A371EWY2"/>
<keyword evidence="3" id="KW-1185">Reference proteome</keyword>
<gene>
    <name evidence="2" type="ORF">CR513_50178</name>
</gene>
<evidence type="ECO:0000313" key="3">
    <source>
        <dbReference type="Proteomes" id="UP000257109"/>
    </source>
</evidence>
<accession>A0A371EWY2</accession>